<dbReference type="OrthoDB" id="8968524at2"/>
<evidence type="ECO:0000313" key="2">
    <source>
        <dbReference type="EMBL" id="ABS63680.1"/>
    </source>
</evidence>
<dbReference type="HOGENOM" id="CLU_200178_3_0_5"/>
<organism evidence="2 3">
    <name type="scientific">Parvibaculum lavamentivorans (strain DS-1 / DSM 13023 / NCIMB 13966)</name>
    <dbReference type="NCBI Taxonomy" id="402881"/>
    <lineage>
        <taxon>Bacteria</taxon>
        <taxon>Pseudomonadati</taxon>
        <taxon>Pseudomonadota</taxon>
        <taxon>Alphaproteobacteria</taxon>
        <taxon>Hyphomicrobiales</taxon>
        <taxon>Parvibaculaceae</taxon>
        <taxon>Parvibaculum</taxon>
    </lineage>
</organism>
<feature type="transmembrane region" description="Helical" evidence="1">
    <location>
        <begin position="39"/>
        <end position="58"/>
    </location>
</feature>
<dbReference type="eggNOG" id="ENOG5033KEE">
    <property type="taxonomic scope" value="Bacteria"/>
</dbReference>
<gene>
    <name evidence="2" type="ordered locus">Plav_2066</name>
</gene>
<evidence type="ECO:0000256" key="1">
    <source>
        <dbReference type="SAM" id="Phobius"/>
    </source>
</evidence>
<dbReference type="RefSeq" id="WP_012110984.1">
    <property type="nucleotide sequence ID" value="NC_009719.1"/>
</dbReference>
<keyword evidence="1" id="KW-1133">Transmembrane helix</keyword>
<protein>
    <submittedName>
        <fullName evidence="2">Uncharacterized protein</fullName>
    </submittedName>
</protein>
<feature type="transmembrane region" description="Helical" evidence="1">
    <location>
        <begin position="12"/>
        <end position="33"/>
    </location>
</feature>
<dbReference type="AlphaFoldDB" id="A7HUU7"/>
<dbReference type="EMBL" id="CP000774">
    <property type="protein sequence ID" value="ABS63680.1"/>
    <property type="molecule type" value="Genomic_DNA"/>
</dbReference>
<name>A7HUU7_PARL1</name>
<dbReference type="Proteomes" id="UP000006377">
    <property type="component" value="Chromosome"/>
</dbReference>
<keyword evidence="3" id="KW-1185">Reference proteome</keyword>
<sequence length="61" mass="6867">MTRSRRYTLTEIFAIPLVLAIFTIVGLVAALLGDGWRDAVSWLALLVPALTIVWALIWRRS</sequence>
<proteinExistence type="predicted"/>
<dbReference type="STRING" id="402881.Plav_2066"/>
<keyword evidence="1" id="KW-0812">Transmembrane</keyword>
<keyword evidence="1" id="KW-0472">Membrane</keyword>
<dbReference type="KEGG" id="pla:Plav_2066"/>
<accession>A7HUU7</accession>
<reference evidence="2 3" key="1">
    <citation type="journal article" date="2011" name="Stand. Genomic Sci.">
        <title>Complete genome sequence of Parvibaculum lavamentivorans type strain (DS-1(T)).</title>
        <authorList>
            <person name="Schleheck D."/>
            <person name="Weiss M."/>
            <person name="Pitluck S."/>
            <person name="Bruce D."/>
            <person name="Land M.L."/>
            <person name="Han S."/>
            <person name="Saunders E."/>
            <person name="Tapia R."/>
            <person name="Detter C."/>
            <person name="Brettin T."/>
            <person name="Han J."/>
            <person name="Woyke T."/>
            <person name="Goodwin L."/>
            <person name="Pennacchio L."/>
            <person name="Nolan M."/>
            <person name="Cook A.M."/>
            <person name="Kjelleberg S."/>
            <person name="Thomas T."/>
        </authorList>
    </citation>
    <scope>NUCLEOTIDE SEQUENCE [LARGE SCALE GENOMIC DNA]</scope>
    <source>
        <strain evidence="3">DS-1 / DSM 13023 / NCIMB 13966</strain>
    </source>
</reference>
<evidence type="ECO:0000313" key="3">
    <source>
        <dbReference type="Proteomes" id="UP000006377"/>
    </source>
</evidence>